<evidence type="ECO:0000313" key="1">
    <source>
        <dbReference type="EMBL" id="AVW92376.1"/>
    </source>
</evidence>
<dbReference type="Gene3D" id="3.10.129.10">
    <property type="entry name" value="Hotdog Thioesterase"/>
    <property type="match status" value="1"/>
</dbReference>
<dbReference type="InterPro" id="IPR029069">
    <property type="entry name" value="HotDog_dom_sf"/>
</dbReference>
<dbReference type="EMBL" id="CP028475">
    <property type="protein sequence ID" value="AVW92376.1"/>
    <property type="molecule type" value="Genomic_DNA"/>
</dbReference>
<protein>
    <submittedName>
        <fullName evidence="1">Acyl-CoA thioesterase</fullName>
    </submittedName>
</protein>
<evidence type="ECO:0000313" key="2">
    <source>
        <dbReference type="Proteomes" id="UP000241447"/>
    </source>
</evidence>
<dbReference type="Pfam" id="PF13279">
    <property type="entry name" value="4HBT_2"/>
    <property type="match status" value="1"/>
</dbReference>
<gene>
    <name evidence="1" type="ORF">DA792_15805</name>
</gene>
<organism evidence="1 2">
    <name type="scientific">Celeribacter baekdonensis</name>
    <dbReference type="NCBI Taxonomy" id="875171"/>
    <lineage>
        <taxon>Bacteria</taxon>
        <taxon>Pseudomonadati</taxon>
        <taxon>Pseudomonadota</taxon>
        <taxon>Alphaproteobacteria</taxon>
        <taxon>Rhodobacterales</taxon>
        <taxon>Roseobacteraceae</taxon>
        <taxon>Celeribacter</taxon>
    </lineage>
</organism>
<proteinExistence type="predicted"/>
<sequence>MSLSALVAAMVWRRCASVADRASPLPLSACKTHGAGDQTPVPALNDPFERPIKMTQAEPIAVEQRIAFGDCDIVGIVYTGRLLNYGVEAIDEFYKQVVGRGWFEFCTDHKLATPFVNVTVDFRKPATPRDKLICHVAPTRLGRTSIVFSVIGKQNDAICFEGSYTCVFTSMDTLEKQAPPDWLAKAIAPWIG</sequence>
<accession>A0A2R4M5G1</accession>
<reference evidence="1 2" key="1">
    <citation type="submission" date="2018-03" db="EMBL/GenBank/DDBJ databases">
        <title>The Complete Genome of Celeribacter baekdonensis strain LH4, a Thiosulfate-Oxidizing Alphaproteobacterium Isolated from Gulf of Mexico Continental Slope Sediments.</title>
        <authorList>
            <person name="Flood B.E."/>
            <person name="Bailey J.V."/>
            <person name="Leprich D."/>
        </authorList>
    </citation>
    <scope>NUCLEOTIDE SEQUENCE [LARGE SCALE GENOMIC DNA]</scope>
    <source>
        <strain evidence="1 2">LH4</strain>
    </source>
</reference>
<dbReference type="AlphaFoldDB" id="A0A2R4M5G1"/>
<dbReference type="Proteomes" id="UP000241447">
    <property type="component" value="Chromosome"/>
</dbReference>
<dbReference type="SUPFAM" id="SSF54637">
    <property type="entry name" value="Thioesterase/thiol ester dehydrase-isomerase"/>
    <property type="match status" value="1"/>
</dbReference>
<dbReference type="CDD" id="cd00586">
    <property type="entry name" value="4HBT"/>
    <property type="match status" value="1"/>
</dbReference>
<dbReference type="KEGG" id="cbak:DA792_15805"/>
<name>A0A2R4M5G1_9RHOB</name>